<feature type="region of interest" description="Disordered" evidence="4">
    <location>
        <begin position="126"/>
        <end position="222"/>
    </location>
</feature>
<dbReference type="Pfam" id="PF00668">
    <property type="entry name" value="Condensation"/>
    <property type="match status" value="1"/>
</dbReference>
<dbReference type="GO" id="GO:0005737">
    <property type="term" value="C:cytoplasm"/>
    <property type="evidence" value="ECO:0007669"/>
    <property type="project" value="TreeGrafter"/>
</dbReference>
<dbReference type="AlphaFoldDB" id="A0A7H0IE95"/>
<dbReference type="GO" id="GO:0044550">
    <property type="term" value="P:secondary metabolite biosynthetic process"/>
    <property type="evidence" value="ECO:0007669"/>
    <property type="project" value="TreeGrafter"/>
</dbReference>
<dbReference type="SMART" id="SM01294">
    <property type="entry name" value="PKS_PP_betabranch"/>
    <property type="match status" value="1"/>
</dbReference>
<dbReference type="EMBL" id="CP060828">
    <property type="protein sequence ID" value="QNP71111.1"/>
    <property type="molecule type" value="Genomic_DNA"/>
</dbReference>
<feature type="compositionally biased region" description="Gly residues" evidence="4">
    <location>
        <begin position="20"/>
        <end position="36"/>
    </location>
</feature>
<dbReference type="PROSITE" id="PS50075">
    <property type="entry name" value="CARRIER"/>
    <property type="match status" value="1"/>
</dbReference>
<keyword evidence="3" id="KW-0597">Phosphoprotein</keyword>
<dbReference type="GO" id="GO:0017000">
    <property type="term" value="P:antibiotic biosynthetic process"/>
    <property type="evidence" value="ECO:0007669"/>
    <property type="project" value="UniProtKB-ARBA"/>
</dbReference>
<evidence type="ECO:0000256" key="1">
    <source>
        <dbReference type="ARBA" id="ARBA00001957"/>
    </source>
</evidence>
<dbReference type="PANTHER" id="PTHR45527:SF1">
    <property type="entry name" value="FATTY ACID SYNTHASE"/>
    <property type="match status" value="1"/>
</dbReference>
<organism evidence="6 7">
    <name type="scientific">Streptomyces roseirectus</name>
    <dbReference type="NCBI Taxonomy" id="2768066"/>
    <lineage>
        <taxon>Bacteria</taxon>
        <taxon>Bacillati</taxon>
        <taxon>Actinomycetota</taxon>
        <taxon>Actinomycetes</taxon>
        <taxon>Kitasatosporales</taxon>
        <taxon>Streptomycetaceae</taxon>
        <taxon>Streptomyces</taxon>
    </lineage>
</organism>
<dbReference type="Gene3D" id="1.10.1200.10">
    <property type="entry name" value="ACP-like"/>
    <property type="match status" value="1"/>
</dbReference>
<dbReference type="Proteomes" id="UP000516052">
    <property type="component" value="Chromosome"/>
</dbReference>
<feature type="compositionally biased region" description="Pro residues" evidence="4">
    <location>
        <begin position="196"/>
        <end position="222"/>
    </location>
</feature>
<dbReference type="InterPro" id="IPR023213">
    <property type="entry name" value="CAT-like_dom_sf"/>
</dbReference>
<dbReference type="SUPFAM" id="SSF47336">
    <property type="entry name" value="ACP-like"/>
    <property type="match status" value="1"/>
</dbReference>
<keyword evidence="2" id="KW-0596">Phosphopantetheine</keyword>
<evidence type="ECO:0000313" key="6">
    <source>
        <dbReference type="EMBL" id="QNP71111.1"/>
    </source>
</evidence>
<dbReference type="Gene3D" id="3.30.559.10">
    <property type="entry name" value="Chloramphenicol acetyltransferase-like domain"/>
    <property type="match status" value="1"/>
</dbReference>
<comment type="cofactor">
    <cofactor evidence="1">
        <name>pantetheine 4'-phosphate</name>
        <dbReference type="ChEBI" id="CHEBI:47942"/>
    </cofactor>
</comment>
<dbReference type="InterPro" id="IPR001242">
    <property type="entry name" value="Condensation_dom"/>
</dbReference>
<name>A0A7H0IE95_9ACTN</name>
<dbReference type="SUPFAM" id="SSF52777">
    <property type="entry name" value="CoA-dependent acyltransferases"/>
    <property type="match status" value="2"/>
</dbReference>
<proteinExistence type="predicted"/>
<dbReference type="GO" id="GO:0003824">
    <property type="term" value="F:catalytic activity"/>
    <property type="evidence" value="ECO:0007669"/>
    <property type="project" value="InterPro"/>
</dbReference>
<accession>A0A7H0IE95</accession>
<protein>
    <recommendedName>
        <fullName evidence="5">Carrier domain-containing protein</fullName>
    </recommendedName>
</protein>
<dbReference type="RefSeq" id="WP_187748086.1">
    <property type="nucleotide sequence ID" value="NZ_CP060828.1"/>
</dbReference>
<dbReference type="GO" id="GO:0031177">
    <property type="term" value="F:phosphopantetheine binding"/>
    <property type="evidence" value="ECO:0007669"/>
    <property type="project" value="InterPro"/>
</dbReference>
<reference evidence="6 7" key="1">
    <citation type="submission" date="2020-08" db="EMBL/GenBank/DDBJ databases">
        <title>A novel species.</title>
        <authorList>
            <person name="Gao J."/>
        </authorList>
    </citation>
    <scope>NUCLEOTIDE SEQUENCE [LARGE SCALE GENOMIC DNA]</scope>
    <source>
        <strain evidence="6 7">CRXT-G-22</strain>
    </source>
</reference>
<evidence type="ECO:0000256" key="3">
    <source>
        <dbReference type="ARBA" id="ARBA00022553"/>
    </source>
</evidence>
<feature type="region of interest" description="Disordered" evidence="4">
    <location>
        <begin position="1"/>
        <end position="42"/>
    </location>
</feature>
<dbReference type="InterPro" id="IPR020806">
    <property type="entry name" value="PKS_PP-bd"/>
</dbReference>
<evidence type="ECO:0000256" key="4">
    <source>
        <dbReference type="SAM" id="MobiDB-lite"/>
    </source>
</evidence>
<dbReference type="PANTHER" id="PTHR45527">
    <property type="entry name" value="NONRIBOSOMAL PEPTIDE SYNTHETASE"/>
    <property type="match status" value="1"/>
</dbReference>
<feature type="compositionally biased region" description="Pro residues" evidence="4">
    <location>
        <begin position="155"/>
        <end position="175"/>
    </location>
</feature>
<dbReference type="KEGG" id="sroi:IAG44_17810"/>
<feature type="domain" description="Carrier" evidence="5">
    <location>
        <begin position="43"/>
        <end position="121"/>
    </location>
</feature>
<feature type="compositionally biased region" description="Low complexity" evidence="4">
    <location>
        <begin position="126"/>
        <end position="135"/>
    </location>
</feature>
<evidence type="ECO:0000259" key="5">
    <source>
        <dbReference type="PROSITE" id="PS50075"/>
    </source>
</evidence>
<dbReference type="InterPro" id="IPR009081">
    <property type="entry name" value="PP-bd_ACP"/>
</dbReference>
<evidence type="ECO:0000313" key="7">
    <source>
        <dbReference type="Proteomes" id="UP000516052"/>
    </source>
</evidence>
<gene>
    <name evidence="6" type="ORF">IAG44_17810</name>
</gene>
<dbReference type="Pfam" id="PF00550">
    <property type="entry name" value="PP-binding"/>
    <property type="match status" value="1"/>
</dbReference>
<dbReference type="InterPro" id="IPR036736">
    <property type="entry name" value="ACP-like_sf"/>
</dbReference>
<sequence length="650" mass="69117">MRPADGTGWAGQATDDTGRPTGGTDGTGQPADGGGQAMPPGGLVSSVVLSDVVREVTGRVLAREPHEIAGELPFEAQGLDPLRAIHLVRALNEALSLDLPTTVAFDFPTPDHLTAHLLTRYADATPRTAPARLAPGHPARDLTEPRNPASELPAPGHPAPERPPAPAAAPEPPASAAPLASTAPPGPTQPLTTAQPPGPTPLPGPAQLPGPHPSVPAPPLPPVRWNLAQGQLVMYRDQRRCPGSVAYNLPLLFEIHGELDEAALERAVRAQVETHPVLGARFGERDGVPYMTVVPGRGPSFGRVTLTGESRAEQLAELRALVDVPFDLAAGPLVRAHLVTLPGGRRLLLLTVHHILMDGTSTAVLIRTLKEAYRGERAQPGVSFGDFVAWEEELLAGARGARHREHWLRRLAGSPPLALPFDRPYDPRRLPRVAVLTAGVPPARAAALAATARAHRVSVATVFFAAYVRLLRRLTGQGDLILGMTVAARYEKRFQDVVGQIANCLPLRCADTGDLAGLLRSAQREMVAGIEHGACPLPEIARSLGTGGPLVLTNFLFQNFEGAELLGDGVRSGPGALDLRPFDDLPYAGEYPLSLEFYRDGEGYKVFLKYDTHVFDESTARKALTEWNAVLDEFTPDIPGIPGGNDGRSA</sequence>
<dbReference type="GO" id="GO:0043041">
    <property type="term" value="P:amino acid activation for nonribosomal peptide biosynthetic process"/>
    <property type="evidence" value="ECO:0007669"/>
    <property type="project" value="TreeGrafter"/>
</dbReference>
<evidence type="ECO:0000256" key="2">
    <source>
        <dbReference type="ARBA" id="ARBA00022450"/>
    </source>
</evidence>
<dbReference type="GO" id="GO:0008610">
    <property type="term" value="P:lipid biosynthetic process"/>
    <property type="evidence" value="ECO:0007669"/>
    <property type="project" value="UniProtKB-ARBA"/>
</dbReference>
<keyword evidence="7" id="KW-1185">Reference proteome</keyword>
<dbReference type="Gene3D" id="3.30.559.30">
    <property type="entry name" value="Nonribosomal peptide synthetase, condensation domain"/>
    <property type="match status" value="1"/>
</dbReference>
<dbReference type="SMART" id="SM00823">
    <property type="entry name" value="PKS_PP"/>
    <property type="match status" value="1"/>
</dbReference>
<feature type="compositionally biased region" description="Low complexity" evidence="4">
    <location>
        <begin position="176"/>
        <end position="195"/>
    </location>
</feature>